<protein>
    <recommendedName>
        <fullName evidence="3">Xaa-Pro dipeptidyl-peptidase</fullName>
        <ecNumber evidence="3">3.4.14.11</ecNumber>
    </recommendedName>
    <alternativeName>
        <fullName evidence="8">X-prolyl-dipeptidyl aminopeptidase</fullName>
    </alternativeName>
</protein>
<evidence type="ECO:0000256" key="1">
    <source>
        <dbReference type="ARBA" id="ARBA00000123"/>
    </source>
</evidence>
<dbReference type="GO" id="GO:0008239">
    <property type="term" value="F:dipeptidyl-peptidase activity"/>
    <property type="evidence" value="ECO:0007669"/>
    <property type="project" value="UniProtKB-EC"/>
</dbReference>
<dbReference type="Gene3D" id="1.10.246.70">
    <property type="match status" value="1"/>
</dbReference>
<keyword evidence="4" id="KW-0031">Aminopeptidase</keyword>
<proteinExistence type="inferred from homology"/>
<keyword evidence="9" id="KW-0732">Signal</keyword>
<organism evidence="11 12">
    <name type="scientific">Nonomuraea angiospora</name>
    <dbReference type="NCBI Taxonomy" id="46172"/>
    <lineage>
        <taxon>Bacteria</taxon>
        <taxon>Bacillati</taxon>
        <taxon>Actinomycetota</taxon>
        <taxon>Actinomycetes</taxon>
        <taxon>Streptosporangiales</taxon>
        <taxon>Streptosporangiaceae</taxon>
        <taxon>Nonomuraea</taxon>
    </lineage>
</organism>
<dbReference type="PRINTS" id="PR00923">
    <property type="entry name" value="LACTOPTASE"/>
</dbReference>
<reference evidence="11 12" key="1">
    <citation type="submission" date="2020-10" db="EMBL/GenBank/DDBJ databases">
        <title>Sequencing the genomes of 1000 actinobacteria strains.</title>
        <authorList>
            <person name="Klenk H.-P."/>
        </authorList>
    </citation>
    <scope>NUCLEOTIDE SEQUENCE [LARGE SCALE GENOMIC DNA]</scope>
    <source>
        <strain evidence="11 12">DSM 43173</strain>
    </source>
</reference>
<dbReference type="InterPro" id="IPR000383">
    <property type="entry name" value="Xaa-Pro-like_dom"/>
</dbReference>
<accession>A0ABR9MBG8</accession>
<dbReference type="InterPro" id="IPR008252">
    <property type="entry name" value="Pept_S15_Xpro"/>
</dbReference>
<dbReference type="EC" id="3.4.14.11" evidence="3"/>
<dbReference type="EMBL" id="JADBEK010000001">
    <property type="protein sequence ID" value="MBE1590144.1"/>
    <property type="molecule type" value="Genomic_DNA"/>
</dbReference>
<evidence type="ECO:0000256" key="2">
    <source>
        <dbReference type="ARBA" id="ARBA00010819"/>
    </source>
</evidence>
<dbReference type="InterPro" id="IPR029058">
    <property type="entry name" value="AB_hydrolase_fold"/>
</dbReference>
<evidence type="ECO:0000256" key="8">
    <source>
        <dbReference type="ARBA" id="ARBA00030045"/>
    </source>
</evidence>
<evidence type="ECO:0000313" key="12">
    <source>
        <dbReference type="Proteomes" id="UP000633509"/>
    </source>
</evidence>
<evidence type="ECO:0000256" key="9">
    <source>
        <dbReference type="SAM" id="SignalP"/>
    </source>
</evidence>
<dbReference type="Gene3D" id="2.60.120.260">
    <property type="entry name" value="Galactose-binding domain-like"/>
    <property type="match status" value="1"/>
</dbReference>
<evidence type="ECO:0000256" key="5">
    <source>
        <dbReference type="ARBA" id="ARBA00022670"/>
    </source>
</evidence>
<dbReference type="SUPFAM" id="SSF49785">
    <property type="entry name" value="Galactose-binding domain-like"/>
    <property type="match status" value="1"/>
</dbReference>
<comment type="similarity">
    <text evidence="2">Belongs to the peptidase S15 family.</text>
</comment>
<dbReference type="SUPFAM" id="SSF53474">
    <property type="entry name" value="alpha/beta-Hydrolases"/>
    <property type="match status" value="1"/>
</dbReference>
<dbReference type="NCBIfam" id="NF003780">
    <property type="entry name" value="PRK05371.1-1"/>
    <property type="match status" value="1"/>
</dbReference>
<dbReference type="InterPro" id="IPR013736">
    <property type="entry name" value="Xaa-Pro_dipept_C"/>
</dbReference>
<keyword evidence="12" id="KW-1185">Reference proteome</keyword>
<evidence type="ECO:0000256" key="7">
    <source>
        <dbReference type="ARBA" id="ARBA00022825"/>
    </source>
</evidence>
<sequence>MHPWKALTVLLAALLVVALSGTTPATADAPAIKIENNATQPVFSRADAVKQTVFVEVEGTDSDNDGKPDRVAVDILRPKETDQGLKVPVIMEASPYYAGGNDVPNHPVDVDANGIPLPALADARNKLAAEPFDSYYDNYFLPRGYAIALVENLGSGRATGCPTSGDRNETAGPKAAIDWLNGRAKGFDAGGNPVEATWSTGKVGMIGVSYNGTLPNAVATTGVEGLKTIVPIASISSWYDYYRANGGVLAPGGFQGEDLDVLAKYVLTRQDGQAACGALVDGITTAQDRITGDYSAMWDARNYLNDVGKVKASVFLVHGLNDWNVKTKQFAQWWYALAKRHVPRKIWLHQGTHMNPFNLRTAEWLRQLHGWFDYWLYGIDSGIMREPQADVEIAPGQWGRHASWPLPGAATVPLWLGSGSKLGLLPSPRSARESFTDQKTRTAEQLVEATGSDPNRLAYVTGDLPADVRISGTPTVSVRASLKDGASPYLTALLVDYGTDVRANGSLVSTGQSYCYGEGVPGDTGCTTLRTLGTAATPYKIVTRGWLDVRNRHRADRTEALRPGKEYTFTWDFQPTDYLFKKGHRLGLVIISTDFDYTLRYPPGTKITVSPGQSSLRLPVVFGKLLQ</sequence>
<evidence type="ECO:0000256" key="4">
    <source>
        <dbReference type="ARBA" id="ARBA00022438"/>
    </source>
</evidence>
<name>A0ABR9MBG8_9ACTN</name>
<dbReference type="Pfam" id="PF02129">
    <property type="entry name" value="Peptidase_S15"/>
    <property type="match status" value="1"/>
</dbReference>
<keyword evidence="6 11" id="KW-0378">Hydrolase</keyword>
<evidence type="ECO:0000313" key="11">
    <source>
        <dbReference type="EMBL" id="MBE1590144.1"/>
    </source>
</evidence>
<evidence type="ECO:0000256" key="3">
    <source>
        <dbReference type="ARBA" id="ARBA00012463"/>
    </source>
</evidence>
<comment type="catalytic activity">
    <reaction evidence="1">
        <text>Hydrolyzes Xaa-Pro-|- bonds to release unblocked, N-terminal dipeptides from substrates including Ala-Pro-|-p-nitroanilide and (sequentially) Tyr-Pro-|-Phe-Pro-|-Gly-Pro-|-Ile.</text>
        <dbReference type="EC" id="3.4.14.11"/>
    </reaction>
</comment>
<gene>
    <name evidence="11" type="ORF">H4W80_008402</name>
</gene>
<keyword evidence="5" id="KW-0645">Protease</keyword>
<dbReference type="InterPro" id="IPR008979">
    <property type="entry name" value="Galactose-bd-like_sf"/>
</dbReference>
<feature type="signal peptide" evidence="9">
    <location>
        <begin position="1"/>
        <end position="27"/>
    </location>
</feature>
<comment type="caution">
    <text evidence="11">The sequence shown here is derived from an EMBL/GenBank/DDBJ whole genome shotgun (WGS) entry which is preliminary data.</text>
</comment>
<feature type="domain" description="Xaa-Pro dipeptidyl-peptidase C-terminal" evidence="10">
    <location>
        <begin position="369"/>
        <end position="619"/>
    </location>
</feature>
<dbReference type="Gene3D" id="3.40.50.1820">
    <property type="entry name" value="alpha/beta hydrolase"/>
    <property type="match status" value="1"/>
</dbReference>
<dbReference type="Proteomes" id="UP000633509">
    <property type="component" value="Unassembled WGS sequence"/>
</dbReference>
<dbReference type="RefSeq" id="WP_192790052.1">
    <property type="nucleotide sequence ID" value="NZ_JADBEK010000001.1"/>
</dbReference>
<dbReference type="SMART" id="SM00939">
    <property type="entry name" value="PepX_C"/>
    <property type="match status" value="1"/>
</dbReference>
<dbReference type="Pfam" id="PF08530">
    <property type="entry name" value="PepX_C"/>
    <property type="match status" value="1"/>
</dbReference>
<keyword evidence="7" id="KW-0720">Serine protease</keyword>
<evidence type="ECO:0000256" key="6">
    <source>
        <dbReference type="ARBA" id="ARBA00022801"/>
    </source>
</evidence>
<evidence type="ECO:0000259" key="10">
    <source>
        <dbReference type="SMART" id="SM00939"/>
    </source>
</evidence>
<feature type="chain" id="PRO_5047013754" description="Xaa-Pro dipeptidyl-peptidase" evidence="9">
    <location>
        <begin position="28"/>
        <end position="627"/>
    </location>
</feature>